<organism evidence="1 2">
    <name type="scientific">Popillia japonica</name>
    <name type="common">Japanese beetle</name>
    <dbReference type="NCBI Taxonomy" id="7064"/>
    <lineage>
        <taxon>Eukaryota</taxon>
        <taxon>Metazoa</taxon>
        <taxon>Ecdysozoa</taxon>
        <taxon>Arthropoda</taxon>
        <taxon>Hexapoda</taxon>
        <taxon>Insecta</taxon>
        <taxon>Pterygota</taxon>
        <taxon>Neoptera</taxon>
        <taxon>Endopterygota</taxon>
        <taxon>Coleoptera</taxon>
        <taxon>Polyphaga</taxon>
        <taxon>Scarabaeiformia</taxon>
        <taxon>Scarabaeidae</taxon>
        <taxon>Rutelinae</taxon>
        <taxon>Popillia</taxon>
    </lineage>
</organism>
<reference evidence="1 2" key="1">
    <citation type="journal article" date="2024" name="BMC Genomics">
        <title>De novo assembly and annotation of Popillia japonica's genome with initial clues to its potential as an invasive pest.</title>
        <authorList>
            <person name="Cucini C."/>
            <person name="Boschi S."/>
            <person name="Funari R."/>
            <person name="Cardaioli E."/>
            <person name="Iannotti N."/>
            <person name="Marturano G."/>
            <person name="Paoli F."/>
            <person name="Bruttini M."/>
            <person name="Carapelli A."/>
            <person name="Frati F."/>
            <person name="Nardi F."/>
        </authorList>
    </citation>
    <scope>NUCLEOTIDE SEQUENCE [LARGE SCALE GENOMIC DNA]</scope>
    <source>
        <strain evidence="1">DMR45628</strain>
    </source>
</reference>
<proteinExistence type="predicted"/>
<accession>A0AAW1LUB3</accession>
<keyword evidence="2" id="KW-1185">Reference proteome</keyword>
<comment type="caution">
    <text evidence="1">The sequence shown here is derived from an EMBL/GenBank/DDBJ whole genome shotgun (WGS) entry which is preliminary data.</text>
</comment>
<gene>
    <name evidence="1" type="ORF">QE152_g10679</name>
</gene>
<dbReference type="Proteomes" id="UP001458880">
    <property type="component" value="Unassembled WGS sequence"/>
</dbReference>
<protein>
    <recommendedName>
        <fullName evidence="3">Transposase</fullName>
    </recommendedName>
</protein>
<name>A0AAW1LUB3_POPJA</name>
<dbReference type="Gene3D" id="3.30.420.10">
    <property type="entry name" value="Ribonuclease H-like superfamily/Ribonuclease H"/>
    <property type="match status" value="1"/>
</dbReference>
<sequence>MSINTATINSSKRQFAQHGIEYRSLGFFVDELEVIPLYDVPHLLKGIRNNFLKSTVKFTWKEEEQTARWDGIVKMYELDIEENCSLTLKQIKTKVLQAFHKDICTSTIGSYLEGRMYSFKNVHKQFVNMNSLENKQKRADYVTALNNLIQAGKQIVWIDETNFNLFCRRSKGGSTKGARAVQVLPAVRGPNIHLIGTVSAVGVISMKRRRGSCASSSSCKRTKYTFNRNSFCSRSNIYEKTTRFVRKLLDDKFFAIGKKWGTKLETW</sequence>
<dbReference type="EMBL" id="JASPKY010000099">
    <property type="protein sequence ID" value="KAK9737467.1"/>
    <property type="molecule type" value="Genomic_DNA"/>
</dbReference>
<dbReference type="InterPro" id="IPR036397">
    <property type="entry name" value="RNaseH_sf"/>
</dbReference>
<evidence type="ECO:0000313" key="1">
    <source>
        <dbReference type="EMBL" id="KAK9737467.1"/>
    </source>
</evidence>
<dbReference type="AlphaFoldDB" id="A0AAW1LUB3"/>
<dbReference type="GO" id="GO:0003676">
    <property type="term" value="F:nucleic acid binding"/>
    <property type="evidence" value="ECO:0007669"/>
    <property type="project" value="InterPro"/>
</dbReference>
<evidence type="ECO:0000313" key="2">
    <source>
        <dbReference type="Proteomes" id="UP001458880"/>
    </source>
</evidence>
<evidence type="ECO:0008006" key="3">
    <source>
        <dbReference type="Google" id="ProtNLM"/>
    </source>
</evidence>